<dbReference type="EMBL" id="LAZR01039823">
    <property type="protein sequence ID" value="KKL16036.1"/>
    <property type="molecule type" value="Genomic_DNA"/>
</dbReference>
<comment type="caution">
    <text evidence="2">The sequence shown here is derived from an EMBL/GenBank/DDBJ whole genome shotgun (WGS) entry which is preliminary data.</text>
</comment>
<sequence>MCTYRCVTVRWPDGRELQLVVTEDPERPMHCSSCGMSEATFRAKIMTPHDDLGHQELYYFAKVTRGRRLSAAQAAKLRQRLPPPEPAASPFQVSLPGVLVDPGRHP</sequence>
<feature type="region of interest" description="Disordered" evidence="1">
    <location>
        <begin position="80"/>
        <end position="106"/>
    </location>
</feature>
<gene>
    <name evidence="2" type="ORF">LCGC14_2499620</name>
</gene>
<proteinExistence type="predicted"/>
<protein>
    <submittedName>
        <fullName evidence="2">Uncharacterized protein</fullName>
    </submittedName>
</protein>
<name>A0A0F9DE28_9ZZZZ</name>
<evidence type="ECO:0000313" key="2">
    <source>
        <dbReference type="EMBL" id="KKL16036.1"/>
    </source>
</evidence>
<reference evidence="2" key="1">
    <citation type="journal article" date="2015" name="Nature">
        <title>Complex archaea that bridge the gap between prokaryotes and eukaryotes.</title>
        <authorList>
            <person name="Spang A."/>
            <person name="Saw J.H."/>
            <person name="Jorgensen S.L."/>
            <person name="Zaremba-Niedzwiedzka K."/>
            <person name="Martijn J."/>
            <person name="Lind A.E."/>
            <person name="van Eijk R."/>
            <person name="Schleper C."/>
            <person name="Guy L."/>
            <person name="Ettema T.J."/>
        </authorList>
    </citation>
    <scope>NUCLEOTIDE SEQUENCE</scope>
</reference>
<evidence type="ECO:0000256" key="1">
    <source>
        <dbReference type="SAM" id="MobiDB-lite"/>
    </source>
</evidence>
<accession>A0A0F9DE28</accession>
<dbReference type="AlphaFoldDB" id="A0A0F9DE28"/>
<organism evidence="2">
    <name type="scientific">marine sediment metagenome</name>
    <dbReference type="NCBI Taxonomy" id="412755"/>
    <lineage>
        <taxon>unclassified sequences</taxon>
        <taxon>metagenomes</taxon>
        <taxon>ecological metagenomes</taxon>
    </lineage>
</organism>